<dbReference type="GO" id="GO:0005524">
    <property type="term" value="F:ATP binding"/>
    <property type="evidence" value="ECO:0007669"/>
    <property type="project" value="InterPro"/>
</dbReference>
<dbReference type="Pfam" id="PF00772">
    <property type="entry name" value="DnaB"/>
    <property type="match status" value="1"/>
</dbReference>
<dbReference type="GO" id="GO:0003677">
    <property type="term" value="F:DNA binding"/>
    <property type="evidence" value="ECO:0007669"/>
    <property type="project" value="UniProtKB-KW"/>
</dbReference>
<dbReference type="Gene3D" id="3.40.50.300">
    <property type="entry name" value="P-loop containing nucleotide triphosphate hydrolases"/>
    <property type="match status" value="1"/>
</dbReference>
<organism evidence="5 6">
    <name type="scientific">Streptomyces phaeolivaceus</name>
    <dbReference type="NCBI Taxonomy" id="2653200"/>
    <lineage>
        <taxon>Bacteria</taxon>
        <taxon>Bacillati</taxon>
        <taxon>Actinomycetota</taxon>
        <taxon>Actinomycetes</taxon>
        <taxon>Kitasatosporales</taxon>
        <taxon>Streptomycetaceae</taxon>
        <taxon>Streptomyces</taxon>
    </lineage>
</organism>
<evidence type="ECO:0000256" key="3">
    <source>
        <dbReference type="SAM" id="MobiDB-lite"/>
    </source>
</evidence>
<dbReference type="GO" id="GO:0003678">
    <property type="term" value="F:DNA helicase activity"/>
    <property type="evidence" value="ECO:0007669"/>
    <property type="project" value="InterPro"/>
</dbReference>
<dbReference type="InterPro" id="IPR027417">
    <property type="entry name" value="P-loop_NTPase"/>
</dbReference>
<dbReference type="KEGG" id="sphv:F9278_15815"/>
<name>A0A5P8K2F1_9ACTN</name>
<evidence type="ECO:0000259" key="4">
    <source>
        <dbReference type="Pfam" id="PF00772"/>
    </source>
</evidence>
<evidence type="ECO:0000313" key="5">
    <source>
        <dbReference type="EMBL" id="QFQ97435.1"/>
    </source>
</evidence>
<evidence type="ECO:0000256" key="2">
    <source>
        <dbReference type="ARBA" id="ARBA00023125"/>
    </source>
</evidence>
<dbReference type="PANTHER" id="PTHR30153">
    <property type="entry name" value="REPLICATIVE DNA HELICASE DNAB"/>
    <property type="match status" value="1"/>
</dbReference>
<feature type="region of interest" description="Disordered" evidence="3">
    <location>
        <begin position="572"/>
        <end position="599"/>
    </location>
</feature>
<dbReference type="GO" id="GO:0005829">
    <property type="term" value="C:cytosol"/>
    <property type="evidence" value="ECO:0007669"/>
    <property type="project" value="TreeGrafter"/>
</dbReference>
<feature type="region of interest" description="Disordered" evidence="3">
    <location>
        <begin position="1"/>
        <end position="25"/>
    </location>
</feature>
<dbReference type="Gene3D" id="1.10.860.10">
    <property type="entry name" value="DNAb Helicase, Chain A"/>
    <property type="match status" value="1"/>
</dbReference>
<evidence type="ECO:0000313" key="6">
    <source>
        <dbReference type="Proteomes" id="UP000327294"/>
    </source>
</evidence>
<proteinExistence type="predicted"/>
<dbReference type="InterPro" id="IPR016136">
    <property type="entry name" value="DNA_helicase_N/primase_C"/>
</dbReference>
<feature type="domain" description="DNA helicase DnaB-like N-terminal" evidence="4">
    <location>
        <begin position="21"/>
        <end position="122"/>
    </location>
</feature>
<dbReference type="RefSeq" id="WP_152168911.1">
    <property type="nucleotide sequence ID" value="NZ_CP045096.1"/>
</dbReference>
<gene>
    <name evidence="5" type="ORF">F9278_15815</name>
</gene>
<feature type="region of interest" description="Disordered" evidence="3">
    <location>
        <begin position="474"/>
        <end position="552"/>
    </location>
</feature>
<dbReference type="PANTHER" id="PTHR30153:SF2">
    <property type="entry name" value="REPLICATIVE DNA HELICASE"/>
    <property type="match status" value="1"/>
</dbReference>
<protein>
    <submittedName>
        <fullName evidence="5">AAA family ATPase</fullName>
    </submittedName>
</protein>
<keyword evidence="6" id="KW-1185">Reference proteome</keyword>
<dbReference type="AlphaFoldDB" id="A0A5P8K2F1"/>
<accession>A0A5P8K2F1</accession>
<keyword evidence="1" id="KW-0235">DNA replication</keyword>
<dbReference type="EMBL" id="CP045096">
    <property type="protein sequence ID" value="QFQ97435.1"/>
    <property type="molecule type" value="Genomic_DNA"/>
</dbReference>
<dbReference type="GO" id="GO:0006260">
    <property type="term" value="P:DNA replication"/>
    <property type="evidence" value="ECO:0007669"/>
    <property type="project" value="UniProtKB-KW"/>
</dbReference>
<keyword evidence="2" id="KW-0238">DNA-binding</keyword>
<dbReference type="Proteomes" id="UP000327294">
    <property type="component" value="Chromosome"/>
</dbReference>
<reference evidence="5 6" key="1">
    <citation type="submission" date="2019-10" db="EMBL/GenBank/DDBJ databases">
        <title>Streptomyces sp. strain GY16 isolated from leaves of Broussonetia papyrifera.</title>
        <authorList>
            <person name="Mo P."/>
        </authorList>
    </citation>
    <scope>NUCLEOTIDE SEQUENCE [LARGE SCALE GENOMIC DNA]</scope>
    <source>
        <strain evidence="5 6">GY16</strain>
    </source>
</reference>
<evidence type="ECO:0000256" key="1">
    <source>
        <dbReference type="ARBA" id="ARBA00022705"/>
    </source>
</evidence>
<feature type="compositionally biased region" description="Basic and acidic residues" evidence="3">
    <location>
        <begin position="579"/>
        <end position="599"/>
    </location>
</feature>
<dbReference type="Pfam" id="PF13481">
    <property type="entry name" value="AAA_25"/>
    <property type="match status" value="1"/>
</dbReference>
<sequence>MDNVRHMNRDTADQDGPKRTSPHDAEAENWVAGVIMHSRIAYLECTEVLDREDIYQPAVRLIWDVVGQMVAEQKQLHPITVRAEIEKQKRLREVDNGLLLNRLGAQTIDPLMAQAFAERIAEIAKVRRHDEHANRVKTEIARGATAEELDKLDEQHRQYEDRRATTGHGPSHLTAAFLDWNPFFATNFGAVELLPGKLLAPGQQITIVGDGKAGKSLLVQEWLWRMATGQSFLGDRPQPSIPLLYVDAENGHQDIQERFLSYGAGPGRMGLMTYASFPPLRPLDTAGGGADLMAMVRESGAQLVCLDTVSRFISGPENDADTWLSLYRHTLLPLKRAGIASVRLDHLGKDGERGARGSSAKTQDVDHVWELRAQGGGVVVLKRTHTRTGIGPDAFVLVRQAQKDGDRYRPGCTRHVLMEFDRMEPVAEGSVEWLVQKIDDLGLPNDAGNPRTIAALAHAGIKIGKDKIATAVRNRKNRDNLGSPETFPETFPDGVPGERSPGTSPEITKPQVKHSPGTSREPSPGPGSPPSPPPKVGEGEGAPAAEAPEQPLCTVCHTPLTGYRLDRGYTTHLACDPETGSHPDRPQHPTTDDAERNSA</sequence>
<feature type="compositionally biased region" description="Low complexity" evidence="3">
    <location>
        <begin position="541"/>
        <end position="551"/>
    </location>
</feature>
<feature type="compositionally biased region" description="Pro residues" evidence="3">
    <location>
        <begin position="523"/>
        <end position="535"/>
    </location>
</feature>
<dbReference type="SUPFAM" id="SSF48024">
    <property type="entry name" value="N-terminal domain of DnaB helicase"/>
    <property type="match status" value="1"/>
</dbReference>
<dbReference type="InterPro" id="IPR036185">
    <property type="entry name" value="DNA_heli_DnaB-like_N_sf"/>
</dbReference>
<dbReference type="SUPFAM" id="SSF52540">
    <property type="entry name" value="P-loop containing nucleoside triphosphate hydrolases"/>
    <property type="match status" value="1"/>
</dbReference>
<dbReference type="InterPro" id="IPR007693">
    <property type="entry name" value="DNA_helicase_DnaB-like_N"/>
</dbReference>